<protein>
    <submittedName>
        <fullName evidence="13">Augmin complex subunit dgt3</fullName>
    </submittedName>
</protein>
<dbReference type="PANTHER" id="PTHR19378">
    <property type="entry name" value="GOLGIN- RELATED"/>
    <property type="match status" value="1"/>
</dbReference>
<comment type="subcellular location">
    <subcellularLocation>
        <location evidence="1">Cytoplasm</location>
        <location evidence="1">Cytoskeleton</location>
        <location evidence="1">Spindle</location>
    </subcellularLocation>
</comment>
<proteinExistence type="inferred from homology"/>
<dbReference type="GO" id="GO:0005874">
    <property type="term" value="C:microtubule"/>
    <property type="evidence" value="ECO:0007669"/>
    <property type="project" value="UniProtKB-KW"/>
</dbReference>
<evidence type="ECO:0000256" key="4">
    <source>
        <dbReference type="ARBA" id="ARBA00022618"/>
    </source>
</evidence>
<dbReference type="Proteomes" id="UP000515158">
    <property type="component" value="Unplaced"/>
</dbReference>
<evidence type="ECO:0000256" key="1">
    <source>
        <dbReference type="ARBA" id="ARBA00004186"/>
    </source>
</evidence>
<dbReference type="Pfam" id="PF14932">
    <property type="entry name" value="HAUS-augmin3"/>
    <property type="match status" value="1"/>
</dbReference>
<keyword evidence="4" id="KW-0132">Cell division</keyword>
<name>A0A6P8ZJT8_THRPL</name>
<dbReference type="KEGG" id="tpal:117642151"/>
<feature type="coiled-coil region" evidence="10">
    <location>
        <begin position="505"/>
        <end position="532"/>
    </location>
</feature>
<evidence type="ECO:0000256" key="8">
    <source>
        <dbReference type="ARBA" id="ARBA00023212"/>
    </source>
</evidence>
<dbReference type="CTD" id="37377"/>
<feature type="domain" description="HAUS augmin-like complex subunit 3 N-terminal" evidence="11">
    <location>
        <begin position="25"/>
        <end position="237"/>
    </location>
</feature>
<evidence type="ECO:0000313" key="13">
    <source>
        <dbReference type="RefSeq" id="XP_034235929.1"/>
    </source>
</evidence>
<comment type="similarity">
    <text evidence="2">Belongs to the HAUS3 family.</text>
</comment>
<evidence type="ECO:0000259" key="11">
    <source>
        <dbReference type="Pfam" id="PF14932"/>
    </source>
</evidence>
<evidence type="ECO:0000313" key="12">
    <source>
        <dbReference type="Proteomes" id="UP000515158"/>
    </source>
</evidence>
<dbReference type="InterPro" id="IPR032733">
    <property type="entry name" value="HAUS3_N"/>
</dbReference>
<dbReference type="OrthoDB" id="8193284at2759"/>
<dbReference type="GO" id="GO:0031023">
    <property type="term" value="P:microtubule organizing center organization"/>
    <property type="evidence" value="ECO:0007669"/>
    <property type="project" value="TreeGrafter"/>
</dbReference>
<dbReference type="GO" id="GO:0070652">
    <property type="term" value="C:HAUS complex"/>
    <property type="evidence" value="ECO:0007669"/>
    <property type="project" value="InterPro"/>
</dbReference>
<keyword evidence="9" id="KW-0131">Cell cycle</keyword>
<dbReference type="PANTHER" id="PTHR19378:SF0">
    <property type="entry name" value="HAUS AUGMIN-LIKE COMPLEX SUBUNIT 3"/>
    <property type="match status" value="1"/>
</dbReference>
<evidence type="ECO:0000256" key="5">
    <source>
        <dbReference type="ARBA" id="ARBA00022701"/>
    </source>
</evidence>
<evidence type="ECO:0000256" key="2">
    <source>
        <dbReference type="ARBA" id="ARBA00009645"/>
    </source>
</evidence>
<evidence type="ECO:0000256" key="7">
    <source>
        <dbReference type="ARBA" id="ARBA00023054"/>
    </source>
</evidence>
<reference evidence="13" key="1">
    <citation type="submission" date="2025-08" db="UniProtKB">
        <authorList>
            <consortium name="RefSeq"/>
        </authorList>
    </citation>
    <scope>IDENTIFICATION</scope>
    <source>
        <tissue evidence="13">Total insect</tissue>
    </source>
</reference>
<dbReference type="GO" id="GO:0051301">
    <property type="term" value="P:cell division"/>
    <property type="evidence" value="ECO:0007669"/>
    <property type="project" value="UniProtKB-KW"/>
</dbReference>
<keyword evidence="12" id="KW-1185">Reference proteome</keyword>
<keyword evidence="8" id="KW-0206">Cytoskeleton</keyword>
<keyword evidence="3" id="KW-0963">Cytoplasm</keyword>
<organism evidence="13">
    <name type="scientific">Thrips palmi</name>
    <name type="common">Melon thrips</name>
    <dbReference type="NCBI Taxonomy" id="161013"/>
    <lineage>
        <taxon>Eukaryota</taxon>
        <taxon>Metazoa</taxon>
        <taxon>Ecdysozoa</taxon>
        <taxon>Arthropoda</taxon>
        <taxon>Hexapoda</taxon>
        <taxon>Insecta</taxon>
        <taxon>Pterygota</taxon>
        <taxon>Neoptera</taxon>
        <taxon>Paraneoptera</taxon>
        <taxon>Thysanoptera</taxon>
        <taxon>Terebrantia</taxon>
        <taxon>Thripoidea</taxon>
        <taxon>Thripidae</taxon>
        <taxon>Thrips</taxon>
    </lineage>
</organism>
<keyword evidence="7 10" id="KW-0175">Coiled coil</keyword>
<evidence type="ECO:0000256" key="3">
    <source>
        <dbReference type="ARBA" id="ARBA00022490"/>
    </source>
</evidence>
<dbReference type="InParanoid" id="A0A6P8ZJT8"/>
<dbReference type="AlphaFoldDB" id="A0A6P8ZJT8"/>
<dbReference type="FunCoup" id="A0A6P8ZJT8">
    <property type="interactions" value="47"/>
</dbReference>
<evidence type="ECO:0000256" key="9">
    <source>
        <dbReference type="ARBA" id="ARBA00023306"/>
    </source>
</evidence>
<dbReference type="GeneID" id="117642151"/>
<feature type="coiled-coil region" evidence="10">
    <location>
        <begin position="295"/>
        <end position="322"/>
    </location>
</feature>
<gene>
    <name evidence="13" type="primary">LOC117642151</name>
</gene>
<dbReference type="GO" id="GO:0005815">
    <property type="term" value="C:microtubule organizing center"/>
    <property type="evidence" value="ECO:0007669"/>
    <property type="project" value="TreeGrafter"/>
</dbReference>
<keyword evidence="5" id="KW-0493">Microtubule</keyword>
<dbReference type="RefSeq" id="XP_034235929.1">
    <property type="nucleotide sequence ID" value="XM_034380038.1"/>
</dbReference>
<keyword evidence="6" id="KW-0498">Mitosis</keyword>
<dbReference type="GO" id="GO:0051225">
    <property type="term" value="P:spindle assembly"/>
    <property type="evidence" value="ECO:0007669"/>
    <property type="project" value="InterPro"/>
</dbReference>
<evidence type="ECO:0000256" key="6">
    <source>
        <dbReference type="ARBA" id="ARBA00022776"/>
    </source>
</evidence>
<dbReference type="GO" id="GO:0072686">
    <property type="term" value="C:mitotic spindle"/>
    <property type="evidence" value="ECO:0007669"/>
    <property type="project" value="TreeGrafter"/>
</dbReference>
<accession>A0A6P8ZJT8</accession>
<evidence type="ECO:0000256" key="10">
    <source>
        <dbReference type="SAM" id="Coils"/>
    </source>
</evidence>
<dbReference type="InterPro" id="IPR026206">
    <property type="entry name" value="HAUS3"/>
</dbReference>
<sequence length="578" mass="66557">MAELLEKFSSFHCDVDGLSPNEVKWLSEVTELSAFLEWFMKYTDNSNCLDKIQFRKYNELCQDGDQLYGQALDEALGEFGIDVNKCMSSNLSQLDLELLDKELDELRTQNDVGHEIETLLSEEIQKLSLKEHANEAKLKAAQAFCQKEGQNLMKINVPLKATMTNLFSNFSKLVLSLKDSNVPDVQNCLMSNMPLENIINKCDKFNEYANLYIKRNFEQCARSEKTINELMSFLEEDSSMRSAMSSSDMTSGLPHKMWKVEIGRISMQGTLVGYSTAMNTLSKLKESGLLEKYNVLQMKVDLTKLQEEISRLTDDIELLVRHEVHNMAEHIVLQHIYSVVENITRARIERRQISLRKLCIAANVTHKILYLTDLIWMLMLQESHKFKFGTDLLKEITEYFTDELNKHNTVMNNLNIISNEYASYSEALRPGQAALVSTVQKLLEISVDNFDSGNGTSSEHHLKELEQIQLSTILEPFNHTGRENSVYELLSYLSDGPTKKPNLVSKDLYLAMEEVECQLNNYNREIQKLDTTFSSKQLAFKKYPVLKNRRLLWAWFLVAPHELEKAVMQVEESAKRKK</sequence>